<comment type="caution">
    <text evidence="2">The sequence shown here is derived from an EMBL/GenBank/DDBJ whole genome shotgun (WGS) entry which is preliminary data.</text>
</comment>
<keyword evidence="2" id="KW-0808">Transferase</keyword>
<evidence type="ECO:0000313" key="2">
    <source>
        <dbReference type="EMBL" id="MDF2096155.1"/>
    </source>
</evidence>
<keyword evidence="3" id="KW-1185">Reference proteome</keyword>
<dbReference type="EMBL" id="JARHUD010000005">
    <property type="protein sequence ID" value="MDF2096155.1"/>
    <property type="molecule type" value="Genomic_DNA"/>
</dbReference>
<sequence>MKLSVDHIFKTLWNARTDLRRLSQEDPRLFREFVTLRINSEYPALKPWLTESLIHEWDQDKADYEDLGEWPRLNGLIYAVWASRPDLQKVFQLQDPAGRQRLSDWFILHGLQELQLAPLLGDRLLSQLNKPVPESHPAMAGRQSGDPPLTRLMLTVWERRNDVRRAFPMETPAGYEDFLSWYYIIGAVELGHVPLIHKDRAAWLTAPVTTEGRQRPHRRYPKIPYWLANILRPSGLKLKKAWSKQRPLTTAETEAVQLRKSRHANLGLEAYPRILVWLSHHLPDAPAKINEMSPEQARSWIMTDKAAQAHPVLKRIGDVLGPPSLHPAPSIACSSSSLYHRPFGLNLIGYARGQFGIGEDVRMAVRACQAAGIPFSVYNIDPGAEVTQDDQSIDAHISSERPYQINLFCTTGIETALLLARHGQEIFEDHYNIGYWPWELPQWPEAWHHAYELVDEVWASSRFAYNAYRLSAPVPVRHMPMAVTVEQTESLSRLDFGLPARDFLFVFGFDFLSHATRKNPYAAIDAFRRAFPRGDEAVGLVIKVMRAGQRPEEWRKLQQVITADSRIRAIAGTLSRGALLDLYRACDAFVSLHRSEGFGRNIAEAMALRKPVIVTGYSGNMDFTNSDSAALVKHRLVKLEEGDYPFGEGLEWAEPDVDHAAELMARLVADADFQQRLAVHAQQNICRICHPDIIGANYRYVLEHLVKPGIERKR</sequence>
<organism evidence="2 3">
    <name type="scientific">Aquibaculum arenosum</name>
    <dbReference type="NCBI Taxonomy" id="3032591"/>
    <lineage>
        <taxon>Bacteria</taxon>
        <taxon>Pseudomonadati</taxon>
        <taxon>Pseudomonadota</taxon>
        <taxon>Alphaproteobacteria</taxon>
        <taxon>Rhodospirillales</taxon>
        <taxon>Rhodovibrionaceae</taxon>
        <taxon>Aquibaculum</taxon>
    </lineage>
</organism>
<dbReference type="RefSeq" id="WP_275822300.1">
    <property type="nucleotide sequence ID" value="NZ_JARHUD010000005.1"/>
</dbReference>
<protein>
    <submittedName>
        <fullName evidence="2">Glycosyltransferase</fullName>
        <ecNumber evidence="2">2.4.-.-</ecNumber>
    </submittedName>
</protein>
<dbReference type="EC" id="2.4.-.-" evidence="2"/>
<evidence type="ECO:0000313" key="3">
    <source>
        <dbReference type="Proteomes" id="UP001215503"/>
    </source>
</evidence>
<dbReference type="Pfam" id="PF00534">
    <property type="entry name" value="Glycos_transf_1"/>
    <property type="match status" value="1"/>
</dbReference>
<dbReference type="PANTHER" id="PTHR46656:SF3">
    <property type="entry name" value="PUTATIVE-RELATED"/>
    <property type="match status" value="1"/>
</dbReference>
<dbReference type="Gene3D" id="3.40.50.2000">
    <property type="entry name" value="Glycogen Phosphorylase B"/>
    <property type="match status" value="1"/>
</dbReference>
<dbReference type="Proteomes" id="UP001215503">
    <property type="component" value="Unassembled WGS sequence"/>
</dbReference>
<accession>A0ABT5YMI2</accession>
<gene>
    <name evidence="2" type="ORF">P2G67_09230</name>
</gene>
<keyword evidence="2" id="KW-0328">Glycosyltransferase</keyword>
<dbReference type="SUPFAM" id="SSF53756">
    <property type="entry name" value="UDP-Glycosyltransferase/glycogen phosphorylase"/>
    <property type="match status" value="1"/>
</dbReference>
<name>A0ABT5YMI2_9PROT</name>
<dbReference type="InterPro" id="IPR001296">
    <property type="entry name" value="Glyco_trans_1"/>
</dbReference>
<dbReference type="PANTHER" id="PTHR46656">
    <property type="entry name" value="PUTATIVE-RELATED"/>
    <property type="match status" value="1"/>
</dbReference>
<dbReference type="GO" id="GO:0016757">
    <property type="term" value="F:glycosyltransferase activity"/>
    <property type="evidence" value="ECO:0007669"/>
    <property type="project" value="UniProtKB-KW"/>
</dbReference>
<evidence type="ECO:0000259" key="1">
    <source>
        <dbReference type="Pfam" id="PF00534"/>
    </source>
</evidence>
<proteinExistence type="predicted"/>
<feature type="domain" description="Glycosyl transferase family 1" evidence="1">
    <location>
        <begin position="571"/>
        <end position="628"/>
    </location>
</feature>
<reference evidence="2 3" key="1">
    <citation type="submission" date="2023-03" db="EMBL/GenBank/DDBJ databases">
        <title>Fodinicurvata sp. CAU 1616 isolated from sea sendiment.</title>
        <authorList>
            <person name="Kim W."/>
        </authorList>
    </citation>
    <scope>NUCLEOTIDE SEQUENCE [LARGE SCALE GENOMIC DNA]</scope>
    <source>
        <strain evidence="2 3">CAU 1616</strain>
    </source>
</reference>